<evidence type="ECO:0000313" key="4">
    <source>
        <dbReference type="Proteomes" id="UP001153269"/>
    </source>
</evidence>
<evidence type="ECO:0000256" key="1">
    <source>
        <dbReference type="SAM" id="MobiDB-lite"/>
    </source>
</evidence>
<keyword evidence="2" id="KW-0472">Membrane</keyword>
<comment type="caution">
    <text evidence="3">The sequence shown here is derived from an EMBL/GenBank/DDBJ whole genome shotgun (WGS) entry which is preliminary data.</text>
</comment>
<dbReference type="Proteomes" id="UP001153269">
    <property type="component" value="Unassembled WGS sequence"/>
</dbReference>
<organism evidence="3 4">
    <name type="scientific">Pleuronectes platessa</name>
    <name type="common">European plaice</name>
    <dbReference type="NCBI Taxonomy" id="8262"/>
    <lineage>
        <taxon>Eukaryota</taxon>
        <taxon>Metazoa</taxon>
        <taxon>Chordata</taxon>
        <taxon>Craniata</taxon>
        <taxon>Vertebrata</taxon>
        <taxon>Euteleostomi</taxon>
        <taxon>Actinopterygii</taxon>
        <taxon>Neopterygii</taxon>
        <taxon>Teleostei</taxon>
        <taxon>Neoteleostei</taxon>
        <taxon>Acanthomorphata</taxon>
        <taxon>Carangaria</taxon>
        <taxon>Pleuronectiformes</taxon>
        <taxon>Pleuronectoidei</taxon>
        <taxon>Pleuronectidae</taxon>
        <taxon>Pleuronectes</taxon>
    </lineage>
</organism>
<reference evidence="3" key="1">
    <citation type="submission" date="2020-03" db="EMBL/GenBank/DDBJ databases">
        <authorList>
            <person name="Weist P."/>
        </authorList>
    </citation>
    <scope>NUCLEOTIDE SEQUENCE</scope>
</reference>
<feature type="transmembrane region" description="Helical" evidence="2">
    <location>
        <begin position="6"/>
        <end position="30"/>
    </location>
</feature>
<evidence type="ECO:0000313" key="3">
    <source>
        <dbReference type="EMBL" id="CAB1414399.1"/>
    </source>
</evidence>
<gene>
    <name evidence="3" type="ORF">PLEPLA_LOCUS2108</name>
</gene>
<keyword evidence="4" id="KW-1185">Reference proteome</keyword>
<sequence>MAVDPWSSHVCNLLFFLIYVISTLDTLFWIRNNSQSRGTIHITWGSTCSHCLVYVKRRTGLRTNERAPPRCRQVRHGDPQLAANRLAPGKEPELRSRGELCDWPAGQSRREAGRVLRPLCQRGSHRGTVHVKPSASPVEPLHAYRTPSSTGETTLTSAAQTASNLQRHQVFLRPSATLFVAFPG</sequence>
<keyword evidence="2" id="KW-0812">Transmembrane</keyword>
<keyword evidence="2" id="KW-1133">Transmembrane helix</keyword>
<accession>A0A9N7TLP1</accession>
<dbReference type="AlphaFoldDB" id="A0A9N7TLP1"/>
<name>A0A9N7TLP1_PLEPL</name>
<protein>
    <submittedName>
        <fullName evidence="3">Uncharacterized protein</fullName>
    </submittedName>
</protein>
<dbReference type="EMBL" id="CADEAL010000102">
    <property type="protein sequence ID" value="CAB1414399.1"/>
    <property type="molecule type" value="Genomic_DNA"/>
</dbReference>
<evidence type="ECO:0000256" key="2">
    <source>
        <dbReference type="SAM" id="Phobius"/>
    </source>
</evidence>
<feature type="region of interest" description="Disordered" evidence="1">
    <location>
        <begin position="127"/>
        <end position="152"/>
    </location>
</feature>
<proteinExistence type="predicted"/>